<organism evidence="2 3">
    <name type="scientific">Coprinellus micaceus</name>
    <name type="common">Glistening ink-cap mushroom</name>
    <name type="synonym">Coprinus micaceus</name>
    <dbReference type="NCBI Taxonomy" id="71717"/>
    <lineage>
        <taxon>Eukaryota</taxon>
        <taxon>Fungi</taxon>
        <taxon>Dikarya</taxon>
        <taxon>Basidiomycota</taxon>
        <taxon>Agaricomycotina</taxon>
        <taxon>Agaricomycetes</taxon>
        <taxon>Agaricomycetidae</taxon>
        <taxon>Agaricales</taxon>
        <taxon>Agaricineae</taxon>
        <taxon>Psathyrellaceae</taxon>
        <taxon>Coprinellus</taxon>
    </lineage>
</organism>
<comment type="caution">
    <text evidence="2">The sequence shown here is derived from an EMBL/GenBank/DDBJ whole genome shotgun (WGS) entry which is preliminary data.</text>
</comment>
<name>A0A4Y7TLW8_COPMI</name>
<sequence length="395" mass="42120">MYHFAASTASLPIFPGHYPATPAKARPQDLLNDIAQSICGEHSSPEPDGVGEIKGAYSDNEQYETAYSEEDAEDGLQDDSPDAPSLSLGSTCSSSIIEPQSTVESENQDASSISESDASTINRTAPSQFVDQTASSLHFRLADLPSIRSEVSTSFPTATNQQHLPMPGPPHRNGAQCPSSLSLDVDLVGFPEVSEDAQGVFLDGESDSSLHYYGVDLSCLSQPDGTNAWTLSLGTTSPFPSISASDDTPQTGFTPTFSSPDASTTTHEPESAASSDAGTSPSLSINYYGANSAASTPAYQFNERQIERSDRYAENYTDSDGEPSPPYEAEPLVLEPIPYQQPAANAVAQEPRSGFKEVLGDMKKFGNKLKKIFRTKPQLTFKGRTDHPSSNGSGH</sequence>
<feature type="region of interest" description="Disordered" evidence="1">
    <location>
        <begin position="297"/>
        <end position="330"/>
    </location>
</feature>
<feature type="compositionally biased region" description="Low complexity" evidence="1">
    <location>
        <begin position="85"/>
        <end position="95"/>
    </location>
</feature>
<evidence type="ECO:0000256" key="1">
    <source>
        <dbReference type="SAM" id="MobiDB-lite"/>
    </source>
</evidence>
<feature type="compositionally biased region" description="Basic and acidic residues" evidence="1">
    <location>
        <begin position="304"/>
        <end position="313"/>
    </location>
</feature>
<proteinExistence type="predicted"/>
<dbReference type="AlphaFoldDB" id="A0A4Y7TLW8"/>
<dbReference type="Proteomes" id="UP000298030">
    <property type="component" value="Unassembled WGS sequence"/>
</dbReference>
<protein>
    <submittedName>
        <fullName evidence="2">Uncharacterized protein</fullName>
    </submittedName>
</protein>
<feature type="region of interest" description="Disordered" evidence="1">
    <location>
        <begin position="1"/>
        <end position="123"/>
    </location>
</feature>
<feature type="compositionally biased region" description="Polar residues" evidence="1">
    <location>
        <begin position="96"/>
        <end position="123"/>
    </location>
</feature>
<keyword evidence="3" id="KW-1185">Reference proteome</keyword>
<feature type="compositionally biased region" description="Acidic residues" evidence="1">
    <location>
        <begin position="67"/>
        <end position="81"/>
    </location>
</feature>
<feature type="region of interest" description="Disordered" evidence="1">
    <location>
        <begin position="376"/>
        <end position="395"/>
    </location>
</feature>
<dbReference type="EMBL" id="QPFP01000008">
    <property type="protein sequence ID" value="TEB34961.1"/>
    <property type="molecule type" value="Genomic_DNA"/>
</dbReference>
<evidence type="ECO:0000313" key="2">
    <source>
        <dbReference type="EMBL" id="TEB34961.1"/>
    </source>
</evidence>
<feature type="region of interest" description="Disordered" evidence="1">
    <location>
        <begin position="240"/>
        <end position="280"/>
    </location>
</feature>
<evidence type="ECO:0000313" key="3">
    <source>
        <dbReference type="Proteomes" id="UP000298030"/>
    </source>
</evidence>
<feature type="region of interest" description="Disordered" evidence="1">
    <location>
        <begin position="158"/>
        <end position="180"/>
    </location>
</feature>
<accession>A0A4Y7TLW8</accession>
<gene>
    <name evidence="2" type="ORF">FA13DRAFT_1426160</name>
</gene>
<reference evidence="2 3" key="1">
    <citation type="journal article" date="2019" name="Nat. Ecol. Evol.">
        <title>Megaphylogeny resolves global patterns of mushroom evolution.</title>
        <authorList>
            <person name="Varga T."/>
            <person name="Krizsan K."/>
            <person name="Foldi C."/>
            <person name="Dima B."/>
            <person name="Sanchez-Garcia M."/>
            <person name="Sanchez-Ramirez S."/>
            <person name="Szollosi G.J."/>
            <person name="Szarkandi J.G."/>
            <person name="Papp V."/>
            <person name="Albert L."/>
            <person name="Andreopoulos W."/>
            <person name="Angelini C."/>
            <person name="Antonin V."/>
            <person name="Barry K.W."/>
            <person name="Bougher N.L."/>
            <person name="Buchanan P."/>
            <person name="Buyck B."/>
            <person name="Bense V."/>
            <person name="Catcheside P."/>
            <person name="Chovatia M."/>
            <person name="Cooper J."/>
            <person name="Damon W."/>
            <person name="Desjardin D."/>
            <person name="Finy P."/>
            <person name="Geml J."/>
            <person name="Haridas S."/>
            <person name="Hughes K."/>
            <person name="Justo A."/>
            <person name="Karasinski D."/>
            <person name="Kautmanova I."/>
            <person name="Kiss B."/>
            <person name="Kocsube S."/>
            <person name="Kotiranta H."/>
            <person name="LaButti K.M."/>
            <person name="Lechner B.E."/>
            <person name="Liimatainen K."/>
            <person name="Lipzen A."/>
            <person name="Lukacs Z."/>
            <person name="Mihaltcheva S."/>
            <person name="Morgado L.N."/>
            <person name="Niskanen T."/>
            <person name="Noordeloos M.E."/>
            <person name="Ohm R.A."/>
            <person name="Ortiz-Santana B."/>
            <person name="Ovrebo C."/>
            <person name="Racz N."/>
            <person name="Riley R."/>
            <person name="Savchenko A."/>
            <person name="Shiryaev A."/>
            <person name="Soop K."/>
            <person name="Spirin V."/>
            <person name="Szebenyi C."/>
            <person name="Tomsovsky M."/>
            <person name="Tulloss R.E."/>
            <person name="Uehling J."/>
            <person name="Grigoriev I.V."/>
            <person name="Vagvolgyi C."/>
            <person name="Papp T."/>
            <person name="Martin F.M."/>
            <person name="Miettinen O."/>
            <person name="Hibbett D.S."/>
            <person name="Nagy L.G."/>
        </authorList>
    </citation>
    <scope>NUCLEOTIDE SEQUENCE [LARGE SCALE GENOMIC DNA]</scope>
    <source>
        <strain evidence="2 3">FP101781</strain>
    </source>
</reference>
<dbReference type="OrthoDB" id="3071151at2759"/>